<keyword evidence="3" id="KW-1185">Reference proteome</keyword>
<feature type="compositionally biased region" description="Basic and acidic residues" evidence="1">
    <location>
        <begin position="35"/>
        <end position="66"/>
    </location>
</feature>
<organism evidence="2 3">
    <name type="scientific">Durusdinium trenchii</name>
    <dbReference type="NCBI Taxonomy" id="1381693"/>
    <lineage>
        <taxon>Eukaryota</taxon>
        <taxon>Sar</taxon>
        <taxon>Alveolata</taxon>
        <taxon>Dinophyceae</taxon>
        <taxon>Suessiales</taxon>
        <taxon>Symbiodiniaceae</taxon>
        <taxon>Durusdinium</taxon>
    </lineage>
</organism>
<gene>
    <name evidence="2" type="ORF">SCF082_LOCUS5045</name>
</gene>
<accession>A0ABP0I384</accession>
<dbReference type="EMBL" id="CAXAMM010002669">
    <property type="protein sequence ID" value="CAK8997031.1"/>
    <property type="molecule type" value="Genomic_DNA"/>
</dbReference>
<proteinExistence type="predicted"/>
<dbReference type="Proteomes" id="UP001642464">
    <property type="component" value="Unassembled WGS sequence"/>
</dbReference>
<name>A0ABP0I384_9DINO</name>
<evidence type="ECO:0000313" key="3">
    <source>
        <dbReference type="Proteomes" id="UP001642464"/>
    </source>
</evidence>
<evidence type="ECO:0000313" key="2">
    <source>
        <dbReference type="EMBL" id="CAK8997031.1"/>
    </source>
</evidence>
<feature type="region of interest" description="Disordered" evidence="1">
    <location>
        <begin position="1"/>
        <end position="117"/>
    </location>
</feature>
<reference evidence="2 3" key="1">
    <citation type="submission" date="2024-02" db="EMBL/GenBank/DDBJ databases">
        <authorList>
            <person name="Chen Y."/>
            <person name="Shah S."/>
            <person name="Dougan E. K."/>
            <person name="Thang M."/>
            <person name="Chan C."/>
        </authorList>
    </citation>
    <scope>NUCLEOTIDE SEQUENCE [LARGE SCALE GENOMIC DNA]</scope>
</reference>
<feature type="region of interest" description="Disordered" evidence="1">
    <location>
        <begin position="247"/>
        <end position="267"/>
    </location>
</feature>
<protein>
    <submittedName>
        <fullName evidence="2">Acyl-CoA dehydrogenase AidB</fullName>
    </submittedName>
</protein>
<comment type="caution">
    <text evidence="2">The sequence shown here is derived from an EMBL/GenBank/DDBJ whole genome shotgun (WGS) entry which is preliminary data.</text>
</comment>
<evidence type="ECO:0000256" key="1">
    <source>
        <dbReference type="SAM" id="MobiDB-lite"/>
    </source>
</evidence>
<sequence length="312" mass="35101">MAFGAGRFWGDDGAGTGALEDWDPWPLQKLWRQGAELEQHEEQQDHEDPQDAVEDLHEEQVKDQRHAVVQQEDQVDAPPPAARRARIDPSAVRRMVSSHMARDREPLEPVEPEGGQGGNLWANWLPGRAAYDPQNEPWDARARPAARPERLWEVPQWVALGVCRGGRMARESVLEAAFSRQKRRPGGGRVRLSKELSESWTTREVLRASEKQLEDGPIDQTCESRAEFDLVHAVVALHRIAKSTDYRELQDDARRRSGGRRSGADASELRGQLAALAAKAAEEVLVSFMHEPPTEEPEHVDVHLAPHFVKYA</sequence>